<accession>A0A3D9T7E1</accession>
<feature type="region of interest" description="Disordered" evidence="1">
    <location>
        <begin position="1"/>
        <end position="43"/>
    </location>
</feature>
<dbReference type="AlphaFoldDB" id="A0A3D9T7E1"/>
<evidence type="ECO:0000256" key="1">
    <source>
        <dbReference type="SAM" id="MobiDB-lite"/>
    </source>
</evidence>
<gene>
    <name evidence="2" type="ORF">DFJ69_6150</name>
</gene>
<evidence type="ECO:0000313" key="3">
    <source>
        <dbReference type="Proteomes" id="UP000256661"/>
    </source>
</evidence>
<comment type="caution">
    <text evidence="2">The sequence shown here is derived from an EMBL/GenBank/DDBJ whole genome shotgun (WGS) entry which is preliminary data.</text>
</comment>
<evidence type="ECO:0000313" key="2">
    <source>
        <dbReference type="EMBL" id="REF00595.1"/>
    </source>
</evidence>
<keyword evidence="3" id="KW-1185">Reference proteome</keyword>
<feature type="compositionally biased region" description="Low complexity" evidence="1">
    <location>
        <begin position="19"/>
        <end position="28"/>
    </location>
</feature>
<organism evidence="2 3">
    <name type="scientific">Thermomonospora umbrina</name>
    <dbReference type="NCBI Taxonomy" id="111806"/>
    <lineage>
        <taxon>Bacteria</taxon>
        <taxon>Bacillati</taxon>
        <taxon>Actinomycetota</taxon>
        <taxon>Actinomycetes</taxon>
        <taxon>Streptosporangiales</taxon>
        <taxon>Thermomonosporaceae</taxon>
        <taxon>Thermomonospora</taxon>
    </lineage>
</organism>
<protein>
    <submittedName>
        <fullName evidence="2">Uncharacterized protein</fullName>
    </submittedName>
</protein>
<proteinExistence type="predicted"/>
<name>A0A3D9T7E1_9ACTN</name>
<sequence>MARSAPAMTDHTDGPGVSAAPAAALAALDSHTGTGPPGGHAAEAARLGGEDAYRLRWNRAARNPTPTS</sequence>
<dbReference type="Proteomes" id="UP000256661">
    <property type="component" value="Unassembled WGS sequence"/>
</dbReference>
<reference evidence="2 3" key="1">
    <citation type="submission" date="2018-08" db="EMBL/GenBank/DDBJ databases">
        <title>Sequencing the genomes of 1000 actinobacteria strains.</title>
        <authorList>
            <person name="Klenk H.-P."/>
        </authorList>
    </citation>
    <scope>NUCLEOTIDE SEQUENCE [LARGE SCALE GENOMIC DNA]</scope>
    <source>
        <strain evidence="2 3">DSM 43927</strain>
    </source>
</reference>
<dbReference type="EMBL" id="QTTT01000001">
    <property type="protein sequence ID" value="REF00595.1"/>
    <property type="molecule type" value="Genomic_DNA"/>
</dbReference>